<evidence type="ECO:0000256" key="2">
    <source>
        <dbReference type="ARBA" id="ARBA00023008"/>
    </source>
</evidence>
<dbReference type="PANTHER" id="PTHR12151">
    <property type="entry name" value="ELECTRON TRANSPORT PROTIN SCO1/SENC FAMILY MEMBER"/>
    <property type="match status" value="1"/>
</dbReference>
<dbReference type="AlphaFoldDB" id="A0A1W6YEV1"/>
<dbReference type="KEGG" id="bgv:CAL12_01035"/>
<feature type="binding site" evidence="3">
    <location>
        <position position="78"/>
    </location>
    <ligand>
        <name>Cu cation</name>
        <dbReference type="ChEBI" id="CHEBI:23378"/>
    </ligand>
</feature>
<evidence type="ECO:0000256" key="4">
    <source>
        <dbReference type="PIRSR" id="PIRSR603782-2"/>
    </source>
</evidence>
<dbReference type="PANTHER" id="PTHR12151:SF25">
    <property type="entry name" value="LINALOOL DEHYDRATASE_ISOMERASE DOMAIN-CONTAINING PROTEIN"/>
    <property type="match status" value="1"/>
</dbReference>
<organism evidence="7 8">
    <name type="scientific">Bordetella genomosp. 8</name>
    <dbReference type="NCBI Taxonomy" id="1416806"/>
    <lineage>
        <taxon>Bacteria</taxon>
        <taxon>Pseudomonadati</taxon>
        <taxon>Pseudomonadota</taxon>
        <taxon>Betaproteobacteria</taxon>
        <taxon>Burkholderiales</taxon>
        <taxon>Alcaligenaceae</taxon>
        <taxon>Bordetella</taxon>
    </lineage>
</organism>
<dbReference type="Proteomes" id="UP000194151">
    <property type="component" value="Chromosome"/>
</dbReference>
<keyword evidence="8" id="KW-1185">Reference proteome</keyword>
<evidence type="ECO:0000313" key="8">
    <source>
        <dbReference type="Proteomes" id="UP000194151"/>
    </source>
</evidence>
<name>A0A1W6YEV1_9BORD</name>
<dbReference type="InterPro" id="IPR013766">
    <property type="entry name" value="Thioredoxin_domain"/>
</dbReference>
<reference evidence="7 8" key="1">
    <citation type="submission" date="2017-05" db="EMBL/GenBank/DDBJ databases">
        <title>Complete and WGS of Bordetella genogroups.</title>
        <authorList>
            <person name="Spilker T."/>
            <person name="LiPuma J."/>
        </authorList>
    </citation>
    <scope>NUCLEOTIDE SEQUENCE [LARGE SCALE GENOMIC DNA]</scope>
    <source>
        <strain evidence="7 8">AU19157</strain>
    </source>
</reference>
<dbReference type="OrthoDB" id="9790194at2"/>
<feature type="binding site" evidence="3">
    <location>
        <position position="82"/>
    </location>
    <ligand>
        <name>Cu cation</name>
        <dbReference type="ChEBI" id="CHEBI:23378"/>
    </ligand>
</feature>
<protein>
    <submittedName>
        <fullName evidence="7">SCO family protein</fullName>
    </submittedName>
</protein>
<dbReference type="GO" id="GO:0046872">
    <property type="term" value="F:metal ion binding"/>
    <property type="evidence" value="ECO:0007669"/>
    <property type="project" value="UniProtKB-KW"/>
</dbReference>
<keyword evidence="3" id="KW-0479">Metal-binding</keyword>
<proteinExistence type="inferred from homology"/>
<dbReference type="Gene3D" id="3.40.30.10">
    <property type="entry name" value="Glutaredoxin"/>
    <property type="match status" value="1"/>
</dbReference>
<dbReference type="PROSITE" id="PS51352">
    <property type="entry name" value="THIOREDOXIN_2"/>
    <property type="match status" value="1"/>
</dbReference>
<accession>A0A1W6YEV1</accession>
<keyword evidence="2 3" id="KW-0186">Copper</keyword>
<feature type="domain" description="Thioredoxin" evidence="6">
    <location>
        <begin position="26"/>
        <end position="202"/>
    </location>
</feature>
<evidence type="ECO:0000256" key="3">
    <source>
        <dbReference type="PIRSR" id="PIRSR603782-1"/>
    </source>
</evidence>
<keyword evidence="5" id="KW-0732">Signal</keyword>
<evidence type="ECO:0000259" key="6">
    <source>
        <dbReference type="PROSITE" id="PS51352"/>
    </source>
</evidence>
<evidence type="ECO:0000256" key="1">
    <source>
        <dbReference type="ARBA" id="ARBA00010996"/>
    </source>
</evidence>
<dbReference type="SUPFAM" id="SSF52833">
    <property type="entry name" value="Thioredoxin-like"/>
    <property type="match status" value="1"/>
</dbReference>
<dbReference type="STRING" id="1416806.CAL12_01035"/>
<feature type="disulfide bond" description="Redox-active" evidence="4">
    <location>
        <begin position="78"/>
        <end position="82"/>
    </location>
</feature>
<dbReference type="RefSeq" id="WP_086062781.1">
    <property type="nucleotide sequence ID" value="NZ_CP021108.1"/>
</dbReference>
<feature type="signal peptide" evidence="5">
    <location>
        <begin position="1"/>
        <end position="26"/>
    </location>
</feature>
<dbReference type="Pfam" id="PF02630">
    <property type="entry name" value="SCO1-SenC"/>
    <property type="match status" value="1"/>
</dbReference>
<dbReference type="InterPro" id="IPR003782">
    <property type="entry name" value="SCO1/SenC"/>
</dbReference>
<keyword evidence="4" id="KW-1015">Disulfide bond</keyword>
<dbReference type="CDD" id="cd02968">
    <property type="entry name" value="SCO"/>
    <property type="match status" value="1"/>
</dbReference>
<evidence type="ECO:0000256" key="5">
    <source>
        <dbReference type="SAM" id="SignalP"/>
    </source>
</evidence>
<comment type="similarity">
    <text evidence="1">Belongs to the SCO1/2 family.</text>
</comment>
<dbReference type="InterPro" id="IPR036249">
    <property type="entry name" value="Thioredoxin-like_sf"/>
</dbReference>
<evidence type="ECO:0000313" key="7">
    <source>
        <dbReference type="EMBL" id="ARP79549.1"/>
    </source>
</evidence>
<feature type="chain" id="PRO_5013275457" evidence="5">
    <location>
        <begin position="27"/>
        <end position="202"/>
    </location>
</feature>
<dbReference type="FunFam" id="3.40.30.10:FF:000013">
    <property type="entry name" value="Blast:Protein SCO1 homolog, mitochondrial"/>
    <property type="match status" value="1"/>
</dbReference>
<gene>
    <name evidence="7" type="ORF">CAL12_01035</name>
</gene>
<sequence length="202" mass="21584">MPDDIAVPRRALLRVFAAAPIASLLAACGQDAPSFKGSDITGTHLGKNLSMVDQDGRPRTLADYAGKVMVVFFGYTQCPDVCPTALAELSQVMQALGDSAPRVQVIMVTVDPERDTPEVLKQYVQTFNPSFVGLTGTPEQVKQAASSFKVYYAKVPAKNGKDYSMDHSAAFYLLDAKGEARVLAGNGSDVDSLAHDIKALLT</sequence>
<feature type="binding site" evidence="3">
    <location>
        <position position="167"/>
    </location>
    <ligand>
        <name>Cu cation</name>
        <dbReference type="ChEBI" id="CHEBI:23378"/>
    </ligand>
</feature>
<dbReference type="EMBL" id="CP021108">
    <property type="protein sequence ID" value="ARP79549.1"/>
    <property type="molecule type" value="Genomic_DNA"/>
</dbReference>